<dbReference type="OrthoDB" id="9806895at2"/>
<evidence type="ECO:0000313" key="2">
    <source>
        <dbReference type="Proteomes" id="UP000244924"/>
    </source>
</evidence>
<reference evidence="1 2" key="1">
    <citation type="submission" date="2018-03" db="EMBL/GenBank/DDBJ databases">
        <authorList>
            <person name="Keele B.F."/>
        </authorList>
    </citation>
    <scope>NUCLEOTIDE SEQUENCE [LARGE SCALE GENOMIC DNA]</scope>
    <source>
        <strain evidence="1 2">CECT 8626</strain>
    </source>
</reference>
<dbReference type="InterPro" id="IPR038555">
    <property type="entry name" value="Zincin_1_sf"/>
</dbReference>
<dbReference type="InterPro" id="IPR010428">
    <property type="entry name" value="Zincin_1"/>
</dbReference>
<dbReference type="RefSeq" id="WP_108851291.1">
    <property type="nucleotide sequence ID" value="NZ_OMOQ01000001.1"/>
</dbReference>
<sequence length="135" mass="15552">MNDWLGRAAPDLETIERMARATIEDLPPQFAAAARAVLLRIEDFAPEEVLDDMNIENAFELTGLYDGIPLTEKSVMDVADRPDTIWLFRRPILDEWAERGEVTLGQLVAHVTIHELAHHFGWTDEQIAEIDRWWE</sequence>
<dbReference type="EMBL" id="OMOQ01000001">
    <property type="protein sequence ID" value="SPH16788.1"/>
    <property type="molecule type" value="Genomic_DNA"/>
</dbReference>
<organism evidence="1 2">
    <name type="scientific">Albidovulum aquaemixtae</name>
    <dbReference type="NCBI Taxonomy" id="1542388"/>
    <lineage>
        <taxon>Bacteria</taxon>
        <taxon>Pseudomonadati</taxon>
        <taxon>Pseudomonadota</taxon>
        <taxon>Alphaproteobacteria</taxon>
        <taxon>Rhodobacterales</taxon>
        <taxon>Paracoccaceae</taxon>
        <taxon>Albidovulum</taxon>
    </lineage>
</organism>
<accession>A0A2R8B2G3</accession>
<dbReference type="AlphaFoldDB" id="A0A2R8B2G3"/>
<evidence type="ECO:0000313" key="1">
    <source>
        <dbReference type="EMBL" id="SPH16788.1"/>
    </source>
</evidence>
<keyword evidence="2" id="KW-1185">Reference proteome</keyword>
<dbReference type="Pfam" id="PF06262">
    <property type="entry name" value="Zincin_1"/>
    <property type="match status" value="1"/>
</dbReference>
<dbReference type="Gene3D" id="3.30.2010.20">
    <property type="match status" value="1"/>
</dbReference>
<proteinExistence type="predicted"/>
<dbReference type="Proteomes" id="UP000244924">
    <property type="component" value="Unassembled WGS sequence"/>
</dbReference>
<gene>
    <name evidence="1" type="ORF">DEA8626_00300</name>
</gene>
<name>A0A2R8B2G3_9RHOB</name>
<dbReference type="CDD" id="cd12952">
    <property type="entry name" value="MMP_ACEL2062"/>
    <property type="match status" value="1"/>
</dbReference>
<dbReference type="SUPFAM" id="SSF55486">
    <property type="entry name" value="Metalloproteases ('zincins'), catalytic domain"/>
    <property type="match status" value="1"/>
</dbReference>
<evidence type="ECO:0008006" key="3">
    <source>
        <dbReference type="Google" id="ProtNLM"/>
    </source>
</evidence>
<protein>
    <recommendedName>
        <fullName evidence="3">Acetylglutamate kinase</fullName>
    </recommendedName>
</protein>